<evidence type="ECO:0000256" key="6">
    <source>
        <dbReference type="SAM" id="Phobius"/>
    </source>
</evidence>
<dbReference type="PANTHER" id="PTHR38459:SF1">
    <property type="entry name" value="PROPHAGE BACTOPRENOL-LINKED GLUCOSE TRANSLOCASE HOMOLOG"/>
    <property type="match status" value="1"/>
</dbReference>
<sequence>MKTLMQSSSGLYQFIRYGVVGVINNLIGYLIYLFVTFFWLEPKMAITLLYPVGVLIGYFSHFKYSFAYQGKHGLAIVRYGVAHFIGYGINFMMLLIFVDKLKYLHQTVQALAIFVVASALFLMFRYFVFPKKVIEKQTPEFAS</sequence>
<name>A0A098G8Q4_9GAMM</name>
<feature type="transmembrane region" description="Helical" evidence="6">
    <location>
        <begin position="76"/>
        <end position="98"/>
    </location>
</feature>
<keyword evidence="5 6" id="KW-0472">Membrane</keyword>
<evidence type="ECO:0000313" key="8">
    <source>
        <dbReference type="EMBL" id="CEG58351.1"/>
    </source>
</evidence>
<evidence type="ECO:0000256" key="5">
    <source>
        <dbReference type="ARBA" id="ARBA00023136"/>
    </source>
</evidence>
<dbReference type="Proteomes" id="UP000032430">
    <property type="component" value="Chromosome I"/>
</dbReference>
<evidence type="ECO:0000259" key="7">
    <source>
        <dbReference type="Pfam" id="PF04138"/>
    </source>
</evidence>
<keyword evidence="9" id="KW-1185">Reference proteome</keyword>
<dbReference type="PANTHER" id="PTHR38459">
    <property type="entry name" value="PROPHAGE BACTOPRENOL-LINKED GLUCOSE TRANSLOCASE HOMOLOG"/>
    <property type="match status" value="1"/>
</dbReference>
<gene>
    <name evidence="8" type="ORF">LFA_3002</name>
</gene>
<dbReference type="GO" id="GO:0005886">
    <property type="term" value="C:plasma membrane"/>
    <property type="evidence" value="ECO:0007669"/>
    <property type="project" value="TreeGrafter"/>
</dbReference>
<keyword evidence="3 6" id="KW-0812">Transmembrane</keyword>
<dbReference type="KEGG" id="lfa:LFA_3002"/>
<dbReference type="GO" id="GO:0000271">
    <property type="term" value="P:polysaccharide biosynthetic process"/>
    <property type="evidence" value="ECO:0007669"/>
    <property type="project" value="InterPro"/>
</dbReference>
<protein>
    <recommendedName>
        <fullName evidence="7">GtrA/DPMS transmembrane domain-containing protein</fullName>
    </recommendedName>
</protein>
<dbReference type="Pfam" id="PF04138">
    <property type="entry name" value="GtrA_DPMS_TM"/>
    <property type="match status" value="1"/>
</dbReference>
<feature type="transmembrane region" description="Helical" evidence="6">
    <location>
        <begin position="45"/>
        <end position="64"/>
    </location>
</feature>
<dbReference type="EMBL" id="LN614827">
    <property type="protein sequence ID" value="CEG58351.1"/>
    <property type="molecule type" value="Genomic_DNA"/>
</dbReference>
<feature type="domain" description="GtrA/DPMS transmembrane" evidence="7">
    <location>
        <begin position="16"/>
        <end position="129"/>
    </location>
</feature>
<proteinExistence type="inferred from homology"/>
<feature type="transmembrane region" description="Helical" evidence="6">
    <location>
        <begin position="14"/>
        <end position="39"/>
    </location>
</feature>
<evidence type="ECO:0000256" key="3">
    <source>
        <dbReference type="ARBA" id="ARBA00022692"/>
    </source>
</evidence>
<comment type="similarity">
    <text evidence="2">Belongs to the GtrA family.</text>
</comment>
<dbReference type="RefSeq" id="WP_197541188.1">
    <property type="nucleotide sequence ID" value="NZ_LN614827.1"/>
</dbReference>
<evidence type="ECO:0000313" key="9">
    <source>
        <dbReference type="Proteomes" id="UP000032430"/>
    </source>
</evidence>
<accession>A0A098G8Q4</accession>
<keyword evidence="4 6" id="KW-1133">Transmembrane helix</keyword>
<feature type="transmembrane region" description="Helical" evidence="6">
    <location>
        <begin position="110"/>
        <end position="128"/>
    </location>
</feature>
<evidence type="ECO:0000256" key="2">
    <source>
        <dbReference type="ARBA" id="ARBA00009399"/>
    </source>
</evidence>
<comment type="subcellular location">
    <subcellularLocation>
        <location evidence="1">Membrane</location>
        <topology evidence="1">Multi-pass membrane protein</topology>
    </subcellularLocation>
</comment>
<dbReference type="InterPro" id="IPR007267">
    <property type="entry name" value="GtrA_DPMS_TM"/>
</dbReference>
<organism evidence="8 9">
    <name type="scientific">Legionella fallonii LLAP-10</name>
    <dbReference type="NCBI Taxonomy" id="1212491"/>
    <lineage>
        <taxon>Bacteria</taxon>
        <taxon>Pseudomonadati</taxon>
        <taxon>Pseudomonadota</taxon>
        <taxon>Gammaproteobacteria</taxon>
        <taxon>Legionellales</taxon>
        <taxon>Legionellaceae</taxon>
        <taxon>Legionella</taxon>
    </lineage>
</organism>
<dbReference type="AlphaFoldDB" id="A0A098G8Q4"/>
<reference evidence="9" key="1">
    <citation type="submission" date="2014-09" db="EMBL/GenBank/DDBJ databases">
        <authorList>
            <person name="Gomez-Valero L."/>
        </authorList>
    </citation>
    <scope>NUCLEOTIDE SEQUENCE [LARGE SCALE GENOMIC DNA]</scope>
    <source>
        <strain evidence="9">ATCC700992</strain>
    </source>
</reference>
<dbReference type="InterPro" id="IPR051401">
    <property type="entry name" value="GtrA_CellWall_Glycosyl"/>
</dbReference>
<dbReference type="HOGENOM" id="CLU_083873_4_5_6"/>
<dbReference type="STRING" id="1212491.LFA_3002"/>
<evidence type="ECO:0000256" key="4">
    <source>
        <dbReference type="ARBA" id="ARBA00022989"/>
    </source>
</evidence>
<evidence type="ECO:0000256" key="1">
    <source>
        <dbReference type="ARBA" id="ARBA00004141"/>
    </source>
</evidence>